<accession>A0ABP1FYP1</accession>
<name>A0ABP1FYP1_9CHLO</name>
<reference evidence="5 6" key="1">
    <citation type="submission" date="2024-06" db="EMBL/GenBank/DDBJ databases">
        <authorList>
            <person name="Kraege A."/>
            <person name="Thomma B."/>
        </authorList>
    </citation>
    <scope>NUCLEOTIDE SEQUENCE [LARGE SCALE GENOMIC DNA]</scope>
</reference>
<dbReference type="InterPro" id="IPR001525">
    <property type="entry name" value="C5_MeTfrase"/>
</dbReference>
<dbReference type="PRINTS" id="PR00105">
    <property type="entry name" value="C5METTRFRASE"/>
</dbReference>
<dbReference type="InterPro" id="IPR050750">
    <property type="entry name" value="C5-MTase"/>
</dbReference>
<evidence type="ECO:0000256" key="2">
    <source>
        <dbReference type="ARBA" id="ARBA00022679"/>
    </source>
</evidence>
<evidence type="ECO:0000313" key="6">
    <source>
        <dbReference type="Proteomes" id="UP001497392"/>
    </source>
</evidence>
<protein>
    <submittedName>
        <fullName evidence="5">G7771 protein</fullName>
    </submittedName>
</protein>
<dbReference type="Gene3D" id="3.40.50.150">
    <property type="entry name" value="Vaccinia Virus protein VP39"/>
    <property type="match status" value="1"/>
</dbReference>
<keyword evidence="1 4" id="KW-0489">Methyltransferase</keyword>
<keyword evidence="6" id="KW-1185">Reference proteome</keyword>
<keyword evidence="2 4" id="KW-0808">Transferase</keyword>
<gene>
    <name evidence="5" type="primary">g7771</name>
    <name evidence="5" type="ORF">VP750_LOCUS6652</name>
</gene>
<dbReference type="PROSITE" id="PS51679">
    <property type="entry name" value="SAM_MT_C5"/>
    <property type="match status" value="1"/>
</dbReference>
<evidence type="ECO:0000256" key="1">
    <source>
        <dbReference type="ARBA" id="ARBA00022603"/>
    </source>
</evidence>
<feature type="active site" evidence="4">
    <location>
        <position position="80"/>
    </location>
</feature>
<dbReference type="Pfam" id="PF00145">
    <property type="entry name" value="DNA_methylase"/>
    <property type="match status" value="1"/>
</dbReference>
<comment type="similarity">
    <text evidence="4">Belongs to the class I-like SAM-binding methyltransferase superfamily. C5-methyltransferase family.</text>
</comment>
<proteinExistence type="inferred from homology"/>
<sequence>MADRVPLLDLFSGIGGFSYALRECAQTIAYCDIDPLCQKVLACNMAKGRLDTAPIFGDVTTLKASMLPTQPVVVTAGSPCLDVSTSFPKGQGIEGGRSSLVHQVFRLADECPSIKCIVLENSNALRARGLGEIEANDTAASFPKGTILHELFRRGFTVSWSVFSAADVGAPHLRRRLYLMAVRDGFMPPPLSKRRMRWDWTHEPVPRVIPRTYTPRGLAKYVGANRQARMFGNAVVPQCVAFAFRTLRKALLGQLVPAKRIGQVAIRQVWVHADRKNFAVFMREPSGHPTTLADIELRQGDVSFLRHAWGTPYSSDLWYQYHVLTHRSSQVLANSIFYDWRTQAFLKQQGEQDFQELHKRWQINPEFVGWLMGFPRQYSALPTGHALPR</sequence>
<dbReference type="Proteomes" id="UP001497392">
    <property type="component" value="Unassembled WGS sequence"/>
</dbReference>
<dbReference type="InterPro" id="IPR029063">
    <property type="entry name" value="SAM-dependent_MTases_sf"/>
</dbReference>
<organism evidence="5 6">
    <name type="scientific">Coccomyxa viridis</name>
    <dbReference type="NCBI Taxonomy" id="1274662"/>
    <lineage>
        <taxon>Eukaryota</taxon>
        <taxon>Viridiplantae</taxon>
        <taxon>Chlorophyta</taxon>
        <taxon>core chlorophytes</taxon>
        <taxon>Trebouxiophyceae</taxon>
        <taxon>Trebouxiophyceae incertae sedis</taxon>
        <taxon>Coccomyxaceae</taxon>
        <taxon>Coccomyxa</taxon>
    </lineage>
</organism>
<dbReference type="PANTHER" id="PTHR46098">
    <property type="entry name" value="TRNA (CYTOSINE(38)-C(5))-METHYLTRANSFERASE"/>
    <property type="match status" value="1"/>
</dbReference>
<keyword evidence="3 4" id="KW-0949">S-adenosyl-L-methionine</keyword>
<comment type="caution">
    <text evidence="5">The sequence shown here is derived from an EMBL/GenBank/DDBJ whole genome shotgun (WGS) entry which is preliminary data.</text>
</comment>
<evidence type="ECO:0000256" key="4">
    <source>
        <dbReference type="PROSITE-ProRule" id="PRU01016"/>
    </source>
</evidence>
<dbReference type="SUPFAM" id="SSF53335">
    <property type="entry name" value="S-adenosyl-L-methionine-dependent methyltransferases"/>
    <property type="match status" value="1"/>
</dbReference>
<evidence type="ECO:0000256" key="3">
    <source>
        <dbReference type="ARBA" id="ARBA00022691"/>
    </source>
</evidence>
<dbReference type="EMBL" id="CAXHTA020000012">
    <property type="protein sequence ID" value="CAL5224993.1"/>
    <property type="molecule type" value="Genomic_DNA"/>
</dbReference>
<evidence type="ECO:0000313" key="5">
    <source>
        <dbReference type="EMBL" id="CAL5224993.1"/>
    </source>
</evidence>
<dbReference type="PANTHER" id="PTHR46098:SF1">
    <property type="entry name" value="TRNA (CYTOSINE(38)-C(5))-METHYLTRANSFERASE"/>
    <property type="match status" value="1"/>
</dbReference>